<keyword evidence="3" id="KW-0560">Oxidoreductase</keyword>
<dbReference type="Pfam" id="PF01565">
    <property type="entry name" value="FAD_binding_4"/>
    <property type="match status" value="1"/>
</dbReference>
<dbReference type="RefSeq" id="WP_030252342.1">
    <property type="nucleotide sequence ID" value="NZ_JBHEZZ010000012.1"/>
</dbReference>
<evidence type="ECO:0000259" key="4">
    <source>
        <dbReference type="PROSITE" id="PS51387"/>
    </source>
</evidence>
<evidence type="ECO:0000256" key="1">
    <source>
        <dbReference type="ARBA" id="ARBA00022630"/>
    </source>
</evidence>
<keyword evidence="1" id="KW-0285">Flavoprotein</keyword>
<keyword evidence="6" id="KW-1185">Reference proteome</keyword>
<proteinExistence type="predicted"/>
<dbReference type="InterPro" id="IPR006094">
    <property type="entry name" value="Oxid_FAD_bind_N"/>
</dbReference>
<evidence type="ECO:0000313" key="5">
    <source>
        <dbReference type="EMBL" id="MFC1403868.1"/>
    </source>
</evidence>
<feature type="domain" description="FAD-binding PCMH-type" evidence="4">
    <location>
        <begin position="69"/>
        <end position="263"/>
    </location>
</feature>
<dbReference type="InterPro" id="IPR016167">
    <property type="entry name" value="FAD-bd_PCMH_sub1"/>
</dbReference>
<dbReference type="InterPro" id="IPR036318">
    <property type="entry name" value="FAD-bd_PCMH-like_sf"/>
</dbReference>
<dbReference type="EMBL" id="JBHEZZ010000012">
    <property type="protein sequence ID" value="MFC1403868.1"/>
    <property type="molecule type" value="Genomic_DNA"/>
</dbReference>
<dbReference type="InterPro" id="IPR010031">
    <property type="entry name" value="FAD_lactone_oxidase-like"/>
</dbReference>
<reference evidence="5 6" key="1">
    <citation type="submission" date="2024-09" db="EMBL/GenBank/DDBJ databases">
        <authorList>
            <person name="Lee S.D."/>
        </authorList>
    </citation>
    <scope>NUCLEOTIDE SEQUENCE [LARGE SCALE GENOMIC DNA]</scope>
    <source>
        <strain evidence="5 6">N1-5</strain>
    </source>
</reference>
<dbReference type="Pfam" id="PF09129">
    <property type="entry name" value="Chol_subst-bind"/>
    <property type="match status" value="1"/>
</dbReference>
<dbReference type="InterPro" id="IPR016164">
    <property type="entry name" value="FAD-linked_Oxase-like_C"/>
</dbReference>
<dbReference type="PROSITE" id="PS51318">
    <property type="entry name" value="TAT"/>
    <property type="match status" value="1"/>
</dbReference>
<evidence type="ECO:0000256" key="3">
    <source>
        <dbReference type="ARBA" id="ARBA00023002"/>
    </source>
</evidence>
<dbReference type="SUPFAM" id="SSF56176">
    <property type="entry name" value="FAD-binding/transporter-associated domain-like"/>
    <property type="match status" value="1"/>
</dbReference>
<dbReference type="PANTHER" id="PTHR43762">
    <property type="entry name" value="L-GULONOLACTONE OXIDASE"/>
    <property type="match status" value="1"/>
</dbReference>
<accession>A0ABV6UQY0</accession>
<dbReference type="InterPro" id="IPR016169">
    <property type="entry name" value="FAD-bd_PCMH_sub2"/>
</dbReference>
<dbReference type="PANTHER" id="PTHR43762:SF5">
    <property type="entry name" value="FAD-BINDING PCMH-TYPE DOMAIN-CONTAINING PROTEIN"/>
    <property type="match status" value="1"/>
</dbReference>
<dbReference type="Proteomes" id="UP001592528">
    <property type="component" value="Unassembled WGS sequence"/>
</dbReference>
<evidence type="ECO:0000256" key="2">
    <source>
        <dbReference type="ARBA" id="ARBA00022827"/>
    </source>
</evidence>
<comment type="caution">
    <text evidence="5">The sequence shown here is derived from an EMBL/GenBank/DDBJ whole genome shotgun (WGS) entry which is preliminary data.</text>
</comment>
<dbReference type="InterPro" id="IPR015213">
    <property type="entry name" value="Cholesterol_OX_subst-bd"/>
</dbReference>
<sequence length="585" mass="61312">MDLSSRDATGPSRRALLGGAAAALAATAVQWTPLGRIPAASAASTLATPPSFPAGISLYQQTFQNWSEEVTVDGLWTCAPATPADVVTLANWAHAQGWRLRPLGAAYSWSPVVVDPATPAANTLLVDCTQHLTAVTVHPASGSTPASVTAQPGVTMDTFLGTLKTAGYGLTGFPVLGAATLGGVLATGGRGTGVPATGETKLAGHTYGSVGNLVVSLTAVVWDAGSSAYVLRTFQRTDPQIQALITHVGRAFVTEVTLRVGADQRLRCQSWFNVTAANLFAPPASAGSQSLASYVNGSGRVVCIWFPNTTSPWLRVITPTPSQPWTSRAVSSPYNFPFNDIVPKSISDLLAEIIGGDAAATPSFTAAQMAGVSAGLISTASWDIWGWSSDVLLYVRPTTLRITSTCWNVVTSRANVQRAVSEFYAAYSAKLAAYAAQGLYPMNGPLEIRVTGVDDPADCQVTGALGAQLSTLRPRPDHPEWDTAVWFDMTTIPVTPYDHQFTGEMEAFVRSNMGAYGQVHAEWSKEWANTPSGAWTDAAVISGPIPDSYTAGQAAGDGWAAAVATLKTLDPSGVFSSAFLDRVLQ</sequence>
<dbReference type="SUPFAM" id="SSF55103">
    <property type="entry name" value="FAD-linked oxidases, C-terminal domain"/>
    <property type="match status" value="1"/>
</dbReference>
<gene>
    <name evidence="5" type="ORF">ACEZDJ_21485</name>
</gene>
<organism evidence="5 6">
    <name type="scientific">Streptacidiphilus cavernicola</name>
    <dbReference type="NCBI Taxonomy" id="3342716"/>
    <lineage>
        <taxon>Bacteria</taxon>
        <taxon>Bacillati</taxon>
        <taxon>Actinomycetota</taxon>
        <taxon>Actinomycetes</taxon>
        <taxon>Kitasatosporales</taxon>
        <taxon>Streptomycetaceae</taxon>
        <taxon>Streptacidiphilus</taxon>
    </lineage>
</organism>
<dbReference type="Gene3D" id="3.30.43.10">
    <property type="entry name" value="Uridine Diphospho-n-acetylenolpyruvylglucosamine Reductase, domain 2"/>
    <property type="match status" value="1"/>
</dbReference>
<keyword evidence="2" id="KW-0274">FAD</keyword>
<dbReference type="Gene3D" id="3.40.462.10">
    <property type="entry name" value="FAD-linked oxidases, C-terminal domain"/>
    <property type="match status" value="1"/>
</dbReference>
<name>A0ABV6UQY0_9ACTN</name>
<dbReference type="Gene3D" id="3.30.465.10">
    <property type="match status" value="1"/>
</dbReference>
<dbReference type="InterPro" id="IPR016170">
    <property type="entry name" value="Cytok_DH_C_sf"/>
</dbReference>
<dbReference type="InterPro" id="IPR006311">
    <property type="entry name" value="TAT_signal"/>
</dbReference>
<dbReference type="InterPro" id="IPR016171">
    <property type="entry name" value="Vanillyl_alc_oxidase_C-sub2"/>
</dbReference>
<dbReference type="PROSITE" id="PS51387">
    <property type="entry name" value="FAD_PCMH"/>
    <property type="match status" value="1"/>
</dbReference>
<dbReference type="InterPro" id="IPR016166">
    <property type="entry name" value="FAD-bd_PCMH"/>
</dbReference>
<evidence type="ECO:0000313" key="6">
    <source>
        <dbReference type="Proteomes" id="UP001592528"/>
    </source>
</evidence>
<dbReference type="Gene3D" id="1.10.45.10">
    <property type="entry name" value="Vanillyl-alcohol Oxidase, Chain A, domain 4"/>
    <property type="match status" value="1"/>
</dbReference>
<protein>
    <submittedName>
        <fullName evidence="5">Cholesterol oxidase substrate-binding domain-containing protein</fullName>
    </submittedName>
</protein>